<dbReference type="GO" id="GO:0008168">
    <property type="term" value="F:methyltransferase activity"/>
    <property type="evidence" value="ECO:0007669"/>
    <property type="project" value="UniProtKB-KW"/>
</dbReference>
<dbReference type="CDD" id="cd02440">
    <property type="entry name" value="AdoMet_MTases"/>
    <property type="match status" value="1"/>
</dbReference>
<evidence type="ECO:0000313" key="5">
    <source>
        <dbReference type="EMBL" id="WJW68046.1"/>
    </source>
</evidence>
<evidence type="ECO:0000313" key="6">
    <source>
        <dbReference type="Proteomes" id="UP000521676"/>
    </source>
</evidence>
<proteinExistence type="predicted"/>
<dbReference type="Pfam" id="PF13649">
    <property type="entry name" value="Methyltransf_25"/>
    <property type="match status" value="1"/>
</dbReference>
<dbReference type="GO" id="GO:0032259">
    <property type="term" value="P:methylation"/>
    <property type="evidence" value="ECO:0007669"/>
    <property type="project" value="UniProtKB-KW"/>
</dbReference>
<dbReference type="Gene3D" id="3.40.50.150">
    <property type="entry name" value="Vaccinia Virus protein VP39"/>
    <property type="match status" value="1"/>
</dbReference>
<sequence>MDEYAGFAYYYDLYYSDVTTDNPFYLEIIRQVGVDPHILELACGTGRLLIPLVEAGYRVTGLDLSDEMLERAHNKLTALPVQAQARTRLLKGDMRYPRTVLGSEKFEIVILGFNTFQHMYDDEDQIACLENARDMLSTQGVFVLAMDNSTPDEEPANKLTELYGVMHDPERQSTVTLMVSTTDFPHHQIRTRRYMYYERLPGGNNDLVCNTTLKLRYFYADELKNLLEKVGFKIVESYGSYYFEEYAAESPRIIYICQKAEPEQA</sequence>
<protein>
    <submittedName>
        <fullName evidence="4">Class I SAM-dependent methyltransferase</fullName>
    </submittedName>
</protein>
<dbReference type="PANTHER" id="PTHR43861:SF1">
    <property type="entry name" value="TRANS-ACONITATE 2-METHYLTRANSFERASE"/>
    <property type="match status" value="1"/>
</dbReference>
<evidence type="ECO:0000259" key="3">
    <source>
        <dbReference type="Pfam" id="PF13649"/>
    </source>
</evidence>
<name>A0A8T7M7I6_9CHLR</name>
<dbReference type="Gene3D" id="2.20.25.110">
    <property type="entry name" value="S-adenosyl-L-methionine-dependent methyltransferases"/>
    <property type="match status" value="1"/>
</dbReference>
<reference evidence="4 6" key="1">
    <citation type="submission" date="2020-06" db="EMBL/GenBank/DDBJ databases">
        <title>Anoxygenic phototrophic Chloroflexota member uses a Type I reaction center.</title>
        <authorList>
            <person name="Tsuji J.M."/>
            <person name="Shaw N.A."/>
            <person name="Nagashima S."/>
            <person name="Venkiteswaran J."/>
            <person name="Schiff S.L."/>
            <person name="Hanada S."/>
            <person name="Tank M."/>
            <person name="Neufeld J.D."/>
        </authorList>
    </citation>
    <scope>NUCLEOTIDE SEQUENCE [LARGE SCALE GENOMIC DNA]</scope>
    <source>
        <strain evidence="4">L227-S17</strain>
    </source>
</reference>
<keyword evidence="7" id="KW-1185">Reference proteome</keyword>
<evidence type="ECO:0000313" key="4">
    <source>
        <dbReference type="EMBL" id="NWJ48105.1"/>
    </source>
</evidence>
<evidence type="ECO:0000256" key="1">
    <source>
        <dbReference type="ARBA" id="ARBA00022603"/>
    </source>
</evidence>
<dbReference type="PANTHER" id="PTHR43861">
    <property type="entry name" value="TRANS-ACONITATE 2-METHYLTRANSFERASE-RELATED"/>
    <property type="match status" value="1"/>
</dbReference>
<dbReference type="InterPro" id="IPR029063">
    <property type="entry name" value="SAM-dependent_MTases_sf"/>
</dbReference>
<keyword evidence="2" id="KW-0808">Transferase</keyword>
<dbReference type="AlphaFoldDB" id="A0A8T7M7I6"/>
<evidence type="ECO:0000313" key="7">
    <source>
        <dbReference type="Proteomes" id="UP001431572"/>
    </source>
</evidence>
<evidence type="ECO:0000256" key="2">
    <source>
        <dbReference type="ARBA" id="ARBA00022679"/>
    </source>
</evidence>
<organism evidence="4 6">
    <name type="scientific">Candidatus Chlorohelix allophototropha</name>
    <dbReference type="NCBI Taxonomy" id="3003348"/>
    <lineage>
        <taxon>Bacteria</taxon>
        <taxon>Bacillati</taxon>
        <taxon>Chloroflexota</taxon>
        <taxon>Chloroflexia</taxon>
        <taxon>Candidatus Chloroheliales</taxon>
        <taxon>Candidatus Chloroheliaceae</taxon>
        <taxon>Candidatus Chlorohelix</taxon>
    </lineage>
</organism>
<dbReference type="RefSeq" id="WP_341469950.1">
    <property type="nucleotide sequence ID" value="NZ_CP128400.1"/>
</dbReference>
<dbReference type="Proteomes" id="UP000521676">
    <property type="component" value="Unassembled WGS sequence"/>
</dbReference>
<gene>
    <name evidence="4" type="ORF">HXX08_19795</name>
    <name evidence="5" type="ORF">OZ401_003641</name>
</gene>
<keyword evidence="1 4" id="KW-0489">Methyltransferase</keyword>
<dbReference type="SUPFAM" id="SSF53335">
    <property type="entry name" value="S-adenosyl-L-methionine-dependent methyltransferases"/>
    <property type="match status" value="1"/>
</dbReference>
<feature type="domain" description="Methyltransferase" evidence="3">
    <location>
        <begin position="38"/>
        <end position="140"/>
    </location>
</feature>
<dbReference type="EMBL" id="CP128400">
    <property type="protein sequence ID" value="WJW68046.1"/>
    <property type="molecule type" value="Genomic_DNA"/>
</dbReference>
<reference evidence="5" key="2">
    <citation type="journal article" date="2024" name="Nature">
        <title>Anoxygenic phototroph of the Chloroflexota uses a type I reaction centre.</title>
        <authorList>
            <person name="Tsuji J.M."/>
            <person name="Shaw N.A."/>
            <person name="Nagashima S."/>
            <person name="Venkiteswaran J.J."/>
            <person name="Schiff S.L."/>
            <person name="Watanabe T."/>
            <person name="Fukui M."/>
            <person name="Hanada S."/>
            <person name="Tank M."/>
            <person name="Neufeld J.D."/>
        </authorList>
    </citation>
    <scope>NUCLEOTIDE SEQUENCE</scope>
    <source>
        <strain evidence="5">L227-S17</strain>
    </source>
</reference>
<dbReference type="InterPro" id="IPR041698">
    <property type="entry name" value="Methyltransf_25"/>
</dbReference>
<dbReference type="Proteomes" id="UP001431572">
    <property type="component" value="Chromosome 2"/>
</dbReference>
<accession>A0A8T7M7I6</accession>
<dbReference type="EMBL" id="JACATZ010000003">
    <property type="protein sequence ID" value="NWJ48105.1"/>
    <property type="molecule type" value="Genomic_DNA"/>
</dbReference>